<evidence type="ECO:0000313" key="8">
    <source>
        <dbReference type="Proteomes" id="UP000504606"/>
    </source>
</evidence>
<evidence type="ECO:0000256" key="1">
    <source>
        <dbReference type="ARBA" id="ARBA00004613"/>
    </source>
</evidence>
<keyword evidence="7" id="KW-0325">Glycoprotein</keyword>
<evidence type="ECO:0000256" key="4">
    <source>
        <dbReference type="ARBA" id="ARBA00022687"/>
    </source>
</evidence>
<gene>
    <name evidence="9" type="primary">LOC113212186</name>
</gene>
<dbReference type="Gene3D" id="2.10.90.10">
    <property type="entry name" value="Cystine-knot cytokines"/>
    <property type="match status" value="1"/>
</dbReference>
<keyword evidence="3" id="KW-0964">Secreted</keyword>
<dbReference type="Pfam" id="PF05463">
    <property type="entry name" value="Sclerostin"/>
    <property type="match status" value="1"/>
</dbReference>
<dbReference type="GO" id="GO:0036122">
    <property type="term" value="F:BMP binding"/>
    <property type="evidence" value="ECO:0007669"/>
    <property type="project" value="TreeGrafter"/>
</dbReference>
<evidence type="ECO:0000256" key="2">
    <source>
        <dbReference type="ARBA" id="ARBA00007850"/>
    </source>
</evidence>
<organism evidence="8 9">
    <name type="scientific">Frankliniella occidentalis</name>
    <name type="common">Western flower thrips</name>
    <name type="synonym">Euthrips occidentalis</name>
    <dbReference type="NCBI Taxonomy" id="133901"/>
    <lineage>
        <taxon>Eukaryota</taxon>
        <taxon>Metazoa</taxon>
        <taxon>Ecdysozoa</taxon>
        <taxon>Arthropoda</taxon>
        <taxon>Hexapoda</taxon>
        <taxon>Insecta</taxon>
        <taxon>Pterygota</taxon>
        <taxon>Neoptera</taxon>
        <taxon>Paraneoptera</taxon>
        <taxon>Thysanoptera</taxon>
        <taxon>Terebrantia</taxon>
        <taxon>Thripoidea</taxon>
        <taxon>Thripidae</taxon>
        <taxon>Frankliniella</taxon>
    </lineage>
</organism>
<evidence type="ECO:0000313" key="9">
    <source>
        <dbReference type="RefSeq" id="XP_052132231.1"/>
    </source>
</evidence>
<keyword evidence="8" id="KW-1185">Reference proteome</keyword>
<evidence type="ECO:0000256" key="3">
    <source>
        <dbReference type="ARBA" id="ARBA00022525"/>
    </source>
</evidence>
<dbReference type="GO" id="GO:0016055">
    <property type="term" value="P:Wnt signaling pathway"/>
    <property type="evidence" value="ECO:0007669"/>
    <property type="project" value="UniProtKB-KW"/>
</dbReference>
<dbReference type="GeneID" id="113212186"/>
<accession>A0A9C6XAN5</accession>
<keyword evidence="4" id="KW-0879">Wnt signaling pathway</keyword>
<dbReference type="GO" id="GO:0030178">
    <property type="term" value="P:negative regulation of Wnt signaling pathway"/>
    <property type="evidence" value="ECO:0007669"/>
    <property type="project" value="TreeGrafter"/>
</dbReference>
<comment type="similarity">
    <text evidence="2">Belongs to the sclerostin family.</text>
</comment>
<comment type="subcellular location">
    <subcellularLocation>
        <location evidence="1">Secreted</location>
    </subcellularLocation>
</comment>
<dbReference type="Proteomes" id="UP000504606">
    <property type="component" value="Unplaced"/>
</dbReference>
<proteinExistence type="inferred from homology"/>
<name>A0A9C6XAN5_FRAOC</name>
<dbReference type="OrthoDB" id="6624188at2759"/>
<sequence length="66" mass="7592">MNAWSKQSGTRPLPWRCTDSGWKRQRVKLLCPDGSTRSYRIRVVQTCRCVPRARATATTLANQLEQ</sequence>
<keyword evidence="5" id="KW-0732">Signal</keyword>
<dbReference type="PANTHER" id="PTHR14903:SF6">
    <property type="entry name" value="CTCK DOMAIN-CONTAINING PROTEIN"/>
    <property type="match status" value="1"/>
</dbReference>
<evidence type="ECO:0000256" key="5">
    <source>
        <dbReference type="ARBA" id="ARBA00022729"/>
    </source>
</evidence>
<dbReference type="GO" id="GO:0005615">
    <property type="term" value="C:extracellular space"/>
    <property type="evidence" value="ECO:0007669"/>
    <property type="project" value="InterPro"/>
</dbReference>
<evidence type="ECO:0000256" key="6">
    <source>
        <dbReference type="ARBA" id="ARBA00023157"/>
    </source>
</evidence>
<dbReference type="PANTHER" id="PTHR14903">
    <property type="entry name" value="SCLEROSTIN-RELATED"/>
    <property type="match status" value="1"/>
</dbReference>
<dbReference type="InterPro" id="IPR008835">
    <property type="entry name" value="Sclerostin/SOSTDC1"/>
</dbReference>
<keyword evidence="6" id="KW-1015">Disulfide bond</keyword>
<dbReference type="AlphaFoldDB" id="A0A9C6XAN5"/>
<protein>
    <submittedName>
        <fullName evidence="9">Sclerostin domain-containing protein 1-like</fullName>
    </submittedName>
</protein>
<evidence type="ECO:0000256" key="7">
    <source>
        <dbReference type="ARBA" id="ARBA00023180"/>
    </source>
</evidence>
<dbReference type="KEGG" id="foc:113212186"/>
<reference evidence="9" key="1">
    <citation type="submission" date="2025-08" db="UniProtKB">
        <authorList>
            <consortium name="RefSeq"/>
        </authorList>
    </citation>
    <scope>IDENTIFICATION</scope>
    <source>
        <tissue evidence="9">Whole organism</tissue>
    </source>
</reference>
<dbReference type="RefSeq" id="XP_052132231.1">
    <property type="nucleotide sequence ID" value="XM_052276271.1"/>
</dbReference>
<dbReference type="InterPro" id="IPR029034">
    <property type="entry name" value="Cystine-knot_cytokine"/>
</dbReference>
<dbReference type="GO" id="GO:0030514">
    <property type="term" value="P:negative regulation of BMP signaling pathway"/>
    <property type="evidence" value="ECO:0007669"/>
    <property type="project" value="TreeGrafter"/>
</dbReference>